<evidence type="ECO:0000256" key="1">
    <source>
        <dbReference type="ARBA" id="ARBA00004196"/>
    </source>
</evidence>
<dbReference type="Proteomes" id="UP001317259">
    <property type="component" value="Unassembled WGS sequence"/>
</dbReference>
<dbReference type="SUPFAM" id="SSF53822">
    <property type="entry name" value="Periplasmic binding protein-like I"/>
    <property type="match status" value="1"/>
</dbReference>
<evidence type="ECO:0000313" key="8">
    <source>
        <dbReference type="Proteomes" id="UP001317259"/>
    </source>
</evidence>
<organism evidence="7 8">
    <name type="scientific">Actinomadura luzonensis</name>
    <dbReference type="NCBI Taxonomy" id="2805427"/>
    <lineage>
        <taxon>Bacteria</taxon>
        <taxon>Bacillati</taxon>
        <taxon>Actinomycetota</taxon>
        <taxon>Actinomycetes</taxon>
        <taxon>Streptosporangiales</taxon>
        <taxon>Thermomonosporaceae</taxon>
        <taxon>Actinomadura</taxon>
    </lineage>
</organism>
<dbReference type="Pfam" id="PF01408">
    <property type="entry name" value="GFO_IDH_MocA"/>
    <property type="match status" value="1"/>
</dbReference>
<dbReference type="Gene3D" id="3.40.50.2300">
    <property type="match status" value="2"/>
</dbReference>
<feature type="domain" description="Periplasmic binding protein" evidence="6">
    <location>
        <begin position="181"/>
        <end position="439"/>
    </location>
</feature>
<reference evidence="7 8" key="1">
    <citation type="submission" date="2022-04" db="EMBL/GenBank/DDBJ databases">
        <title>Genome draft of Actinomadura sp. ATCC 31491.</title>
        <authorList>
            <person name="Shi X."/>
            <person name="Du Y."/>
        </authorList>
    </citation>
    <scope>NUCLEOTIDE SEQUENCE [LARGE SCALE GENOMIC DNA]</scope>
    <source>
        <strain evidence="7 8">ATCC 31491</strain>
    </source>
</reference>
<evidence type="ECO:0000259" key="5">
    <source>
        <dbReference type="Pfam" id="PF01408"/>
    </source>
</evidence>
<dbReference type="RefSeq" id="WP_247815155.1">
    <property type="nucleotide sequence ID" value="NZ_JAKRKC020000001.1"/>
</dbReference>
<comment type="subcellular location">
    <subcellularLocation>
        <location evidence="1">Cell envelope</location>
    </subcellularLocation>
</comment>
<evidence type="ECO:0000256" key="3">
    <source>
        <dbReference type="ARBA" id="ARBA00022729"/>
    </source>
</evidence>
<keyword evidence="8" id="KW-1185">Reference proteome</keyword>
<dbReference type="SUPFAM" id="SSF51735">
    <property type="entry name" value="NAD(P)-binding Rossmann-fold domains"/>
    <property type="match status" value="1"/>
</dbReference>
<evidence type="ECO:0000256" key="2">
    <source>
        <dbReference type="ARBA" id="ARBA00007639"/>
    </source>
</evidence>
<dbReference type="InterPro" id="IPR036291">
    <property type="entry name" value="NAD(P)-bd_dom_sf"/>
</dbReference>
<dbReference type="InterPro" id="IPR025997">
    <property type="entry name" value="SBP_2_dom"/>
</dbReference>
<protein>
    <submittedName>
        <fullName evidence="7">Substrate-binding domain-containing protein</fullName>
    </submittedName>
</protein>
<dbReference type="InterPro" id="IPR000683">
    <property type="entry name" value="Gfo/Idh/MocA-like_OxRdtase_N"/>
</dbReference>
<feature type="domain" description="Gfo/Idh/MocA-like oxidoreductase N-terminal" evidence="5">
    <location>
        <begin position="7"/>
        <end position="124"/>
    </location>
</feature>
<dbReference type="Gene3D" id="3.40.50.720">
    <property type="entry name" value="NAD(P)-binding Rossmann-like Domain"/>
    <property type="match status" value="1"/>
</dbReference>
<feature type="compositionally biased region" description="Low complexity" evidence="4">
    <location>
        <begin position="154"/>
        <end position="170"/>
    </location>
</feature>
<evidence type="ECO:0000256" key="4">
    <source>
        <dbReference type="SAM" id="MobiDB-lite"/>
    </source>
</evidence>
<dbReference type="Pfam" id="PF13407">
    <property type="entry name" value="Peripla_BP_4"/>
    <property type="match status" value="1"/>
</dbReference>
<dbReference type="PANTHER" id="PTHR46847">
    <property type="entry name" value="D-ALLOSE-BINDING PERIPLASMIC PROTEIN-RELATED"/>
    <property type="match status" value="1"/>
</dbReference>
<proteinExistence type="inferred from homology"/>
<sequence>MSDKTTIGVGMVGYAFMGRVHSQAWRSVGAFFDLPLAPRMAVLSGRSKERTEAAAAQLGWDAVETDWRELVRRDDVQIVDICTPGDSHAEIAVAALAAGKHVICEKPLANTVAEAEAMVRAAAAAPPGVKSMVAFNYRRVPAIALAAGCTSNEPAAAPSSQAAAPAPAASGNDQPGTKVTIGFSAPAADHGWIAAIAKNAEAAAKQYSDVDFKPVEPTNDINQQISAVESLIAQKVNALVILPNDGQQLNQVASQATAAGIPVINLDRVFPDKLAYRTWIGGDNYGMGVAAGHFIGKQLKDKGVSDPVIVEIQGIATLPLTQDRSKGFADALKTYGFSVTAKQDAKFTVETGNQVATSLLQAHKKIDAMWNHDDDQGVGVLAAIKEASRDEFIMVGGAGSLNAMKEIQSGTSVLKATVTYSPTMASSAIKLARLIAQGKGMSDLVENQVPQSITLASETITKDNVDKYLALGFES</sequence>
<dbReference type="InterPro" id="IPR028082">
    <property type="entry name" value="Peripla_BP_I"/>
</dbReference>
<name>A0ABT0FL31_9ACTN</name>
<evidence type="ECO:0000313" key="7">
    <source>
        <dbReference type="EMBL" id="MCK2212898.1"/>
    </source>
</evidence>
<feature type="region of interest" description="Disordered" evidence="4">
    <location>
        <begin position="154"/>
        <end position="177"/>
    </location>
</feature>
<evidence type="ECO:0000259" key="6">
    <source>
        <dbReference type="Pfam" id="PF13407"/>
    </source>
</evidence>
<dbReference type="PANTHER" id="PTHR46847:SF1">
    <property type="entry name" value="D-ALLOSE-BINDING PERIPLASMIC PROTEIN-RELATED"/>
    <property type="match status" value="1"/>
</dbReference>
<gene>
    <name evidence="7" type="ORF">MF672_003650</name>
</gene>
<dbReference type="EMBL" id="JAKRKC020000001">
    <property type="protein sequence ID" value="MCK2212898.1"/>
    <property type="molecule type" value="Genomic_DNA"/>
</dbReference>
<comment type="caution">
    <text evidence="7">The sequence shown here is derived from an EMBL/GenBank/DDBJ whole genome shotgun (WGS) entry which is preliminary data.</text>
</comment>
<keyword evidence="3" id="KW-0732">Signal</keyword>
<comment type="similarity">
    <text evidence="2">Belongs to the bacterial solute-binding protein 2 family.</text>
</comment>
<accession>A0ABT0FL31</accession>